<gene>
    <name evidence="1" type="ORF">A3C20_03925</name>
</gene>
<evidence type="ECO:0008006" key="3">
    <source>
        <dbReference type="Google" id="ProtNLM"/>
    </source>
</evidence>
<dbReference type="InterPro" id="IPR035093">
    <property type="entry name" value="RelE/ParE_toxin_dom_sf"/>
</dbReference>
<sequence>MTSLSIHHSVRKFLKTLPPDLKSKATEQLDALEMFGRLLPPPDSKKVAANLFELRIQGSVQVRLLYGFSGDTVYIVNGFVKKSNKIPPRELRTAHRRFGELA</sequence>
<dbReference type="Pfam" id="PF05973">
    <property type="entry name" value="Gp49"/>
    <property type="match status" value="1"/>
</dbReference>
<accession>A0A1F6E8Z1</accession>
<dbReference type="SUPFAM" id="SSF143011">
    <property type="entry name" value="RelE-like"/>
    <property type="match status" value="1"/>
</dbReference>
<dbReference type="AlphaFoldDB" id="A0A1F6E8Z1"/>
<dbReference type="InterPro" id="IPR009241">
    <property type="entry name" value="HigB-like"/>
</dbReference>
<comment type="caution">
    <text evidence="1">The sequence shown here is derived from an EMBL/GenBank/DDBJ whole genome shotgun (WGS) entry which is preliminary data.</text>
</comment>
<proteinExistence type="predicted"/>
<organism evidence="1 2">
    <name type="scientific">Candidatus Kaiserbacteria bacterium RIFCSPHIGHO2_02_FULL_55_25</name>
    <dbReference type="NCBI Taxonomy" id="1798498"/>
    <lineage>
        <taxon>Bacteria</taxon>
        <taxon>Candidatus Kaiseribacteriota</taxon>
    </lineage>
</organism>
<name>A0A1F6E8Z1_9BACT</name>
<protein>
    <recommendedName>
        <fullName evidence="3">Addiction module toxin RelE</fullName>
    </recommendedName>
</protein>
<evidence type="ECO:0000313" key="1">
    <source>
        <dbReference type="EMBL" id="OGG69642.1"/>
    </source>
</evidence>
<evidence type="ECO:0000313" key="2">
    <source>
        <dbReference type="Proteomes" id="UP000176914"/>
    </source>
</evidence>
<dbReference type="EMBL" id="MFLL01000010">
    <property type="protein sequence ID" value="OGG69642.1"/>
    <property type="molecule type" value="Genomic_DNA"/>
</dbReference>
<reference evidence="1 2" key="1">
    <citation type="journal article" date="2016" name="Nat. Commun.">
        <title>Thousands of microbial genomes shed light on interconnected biogeochemical processes in an aquifer system.</title>
        <authorList>
            <person name="Anantharaman K."/>
            <person name="Brown C.T."/>
            <person name="Hug L.A."/>
            <person name="Sharon I."/>
            <person name="Castelle C.J."/>
            <person name="Probst A.J."/>
            <person name="Thomas B.C."/>
            <person name="Singh A."/>
            <person name="Wilkins M.J."/>
            <person name="Karaoz U."/>
            <person name="Brodie E.L."/>
            <person name="Williams K.H."/>
            <person name="Hubbard S.S."/>
            <person name="Banfield J.F."/>
        </authorList>
    </citation>
    <scope>NUCLEOTIDE SEQUENCE [LARGE SCALE GENOMIC DNA]</scope>
</reference>
<dbReference type="Gene3D" id="3.30.2310.20">
    <property type="entry name" value="RelE-like"/>
    <property type="match status" value="1"/>
</dbReference>
<dbReference type="Proteomes" id="UP000176914">
    <property type="component" value="Unassembled WGS sequence"/>
</dbReference>